<organism evidence="2 3">
    <name type="scientific">Blattamonas nauphoetae</name>
    <dbReference type="NCBI Taxonomy" id="2049346"/>
    <lineage>
        <taxon>Eukaryota</taxon>
        <taxon>Metamonada</taxon>
        <taxon>Preaxostyla</taxon>
        <taxon>Oxymonadida</taxon>
        <taxon>Blattamonas</taxon>
    </lineage>
</organism>
<evidence type="ECO:0000313" key="2">
    <source>
        <dbReference type="EMBL" id="KAK2962733.1"/>
    </source>
</evidence>
<comment type="caution">
    <text evidence="2">The sequence shown here is derived from an EMBL/GenBank/DDBJ whole genome shotgun (WGS) entry which is preliminary data.</text>
</comment>
<name>A0ABQ9YG34_9EUKA</name>
<feature type="region of interest" description="Disordered" evidence="1">
    <location>
        <begin position="63"/>
        <end position="100"/>
    </location>
</feature>
<gene>
    <name evidence="2" type="ORF">BLNAU_2166</name>
</gene>
<reference evidence="2 3" key="1">
    <citation type="journal article" date="2022" name="bioRxiv">
        <title>Genomics of Preaxostyla Flagellates Illuminates Evolutionary Transitions and the Path Towards Mitochondrial Loss.</title>
        <authorList>
            <person name="Novak L.V.F."/>
            <person name="Treitli S.C."/>
            <person name="Pyrih J."/>
            <person name="Halakuc P."/>
            <person name="Pipaliya S.V."/>
            <person name="Vacek V."/>
            <person name="Brzon O."/>
            <person name="Soukal P."/>
            <person name="Eme L."/>
            <person name="Dacks J.B."/>
            <person name="Karnkowska A."/>
            <person name="Elias M."/>
            <person name="Hampl V."/>
        </authorList>
    </citation>
    <scope>NUCLEOTIDE SEQUENCE [LARGE SCALE GENOMIC DNA]</scope>
    <source>
        <strain evidence="2">NAU3</strain>
        <tissue evidence="2">Gut</tissue>
    </source>
</reference>
<dbReference type="Proteomes" id="UP001281761">
    <property type="component" value="Unassembled WGS sequence"/>
</dbReference>
<feature type="compositionally biased region" description="Basic and acidic residues" evidence="1">
    <location>
        <begin position="23"/>
        <end position="49"/>
    </location>
</feature>
<feature type="compositionally biased region" description="Polar residues" evidence="1">
    <location>
        <begin position="7"/>
        <end position="21"/>
    </location>
</feature>
<keyword evidence="3" id="KW-1185">Reference proteome</keyword>
<evidence type="ECO:0000256" key="1">
    <source>
        <dbReference type="SAM" id="MobiDB-lite"/>
    </source>
</evidence>
<accession>A0ABQ9YG34</accession>
<sequence>MTEQEHTFPQVSTQTANTMSESIDEKKKEELKQAAKKEEPKVQENERCFENNGREEFFIDHRIPHFTPHDNAPTKSTSLNTSSSAGSSTQSISSRNLTKS</sequence>
<dbReference type="EMBL" id="JARBJD010000009">
    <property type="protein sequence ID" value="KAK2962733.1"/>
    <property type="molecule type" value="Genomic_DNA"/>
</dbReference>
<feature type="region of interest" description="Disordered" evidence="1">
    <location>
        <begin position="1"/>
        <end position="49"/>
    </location>
</feature>
<evidence type="ECO:0000313" key="3">
    <source>
        <dbReference type="Proteomes" id="UP001281761"/>
    </source>
</evidence>
<feature type="compositionally biased region" description="Low complexity" evidence="1">
    <location>
        <begin position="74"/>
        <end position="94"/>
    </location>
</feature>
<protein>
    <submittedName>
        <fullName evidence="2">Uncharacterized protein</fullName>
    </submittedName>
</protein>
<proteinExistence type="predicted"/>